<dbReference type="Proteomes" id="UP000830236">
    <property type="component" value="Chromosome"/>
</dbReference>
<dbReference type="GO" id="GO:0090563">
    <property type="term" value="F:protein-phosphocysteine-sugar phosphotransferase activity"/>
    <property type="evidence" value="ECO:0007669"/>
    <property type="project" value="TreeGrafter"/>
</dbReference>
<dbReference type="PANTHER" id="PTHR30009:SF4">
    <property type="entry name" value="PTS SYSTEM N-ACETYLGLUCOSAMINE-SPECIFIC EIICBA COMPONENT"/>
    <property type="match status" value="1"/>
</dbReference>
<evidence type="ECO:0000256" key="2">
    <source>
        <dbReference type="ARBA" id="ARBA00022448"/>
    </source>
</evidence>
<evidence type="ECO:0000256" key="10">
    <source>
        <dbReference type="ARBA" id="ARBA00023136"/>
    </source>
</evidence>
<evidence type="ECO:0000256" key="7">
    <source>
        <dbReference type="ARBA" id="ARBA00022692"/>
    </source>
</evidence>
<evidence type="ECO:0000256" key="3">
    <source>
        <dbReference type="ARBA" id="ARBA00022475"/>
    </source>
</evidence>
<dbReference type="PANTHER" id="PTHR30009">
    <property type="entry name" value="CYTOCHROME C-TYPE SYNTHESIS PROTEIN AND PTS TRANSMEMBRANE COMPONENT"/>
    <property type="match status" value="1"/>
</dbReference>
<keyword evidence="5" id="KW-0808">Transferase</keyword>
<dbReference type="GO" id="GO:0009401">
    <property type="term" value="P:phosphoenolpyruvate-dependent sugar phosphotransferase system"/>
    <property type="evidence" value="ECO:0007669"/>
    <property type="project" value="UniProtKB-KW"/>
</dbReference>
<dbReference type="NCBIfam" id="TIGR00826">
    <property type="entry name" value="EIIB_glc"/>
    <property type="match status" value="1"/>
</dbReference>
<dbReference type="AlphaFoldDB" id="A0A929MJ65"/>
<dbReference type="EMBL" id="CP097095">
    <property type="protein sequence ID" value="UQF80319.1"/>
    <property type="molecule type" value="Genomic_DNA"/>
</dbReference>
<dbReference type="InterPro" id="IPR001996">
    <property type="entry name" value="PTS_IIB_1"/>
</dbReference>
<dbReference type="InterPro" id="IPR036878">
    <property type="entry name" value="Glu_permease_IIB"/>
</dbReference>
<dbReference type="SUPFAM" id="SSF55604">
    <property type="entry name" value="Glucose permease domain IIB"/>
    <property type="match status" value="1"/>
</dbReference>
<protein>
    <submittedName>
        <fullName evidence="11">PTS glucose/sucrose transporter subunit IIB</fullName>
    </submittedName>
</protein>
<dbReference type="GO" id="GO:0008982">
    <property type="term" value="F:protein-N(PI)-phosphohistidine-sugar phosphotransferase activity"/>
    <property type="evidence" value="ECO:0007669"/>
    <property type="project" value="InterPro"/>
</dbReference>
<keyword evidence="9" id="KW-1133">Transmembrane helix</keyword>
<evidence type="ECO:0000256" key="9">
    <source>
        <dbReference type="ARBA" id="ARBA00022989"/>
    </source>
</evidence>
<dbReference type="Pfam" id="PF00367">
    <property type="entry name" value="PTS_EIIB"/>
    <property type="match status" value="1"/>
</dbReference>
<keyword evidence="2" id="KW-0813">Transport</keyword>
<name>A0A929MJ65_9ACTO</name>
<sequence>MTQAQQIIDALGGSDNITDLEACITRLRSQLVDPTLVDEEALSQAGTFGVVSVGKTVQVIVGPSAETVAEEINKLR</sequence>
<accession>A0A929MJ65</accession>
<dbReference type="InterPro" id="IPR018113">
    <property type="entry name" value="PTrfase_EIIB_Cys"/>
</dbReference>
<proteinExistence type="predicted"/>
<reference evidence="11" key="1">
    <citation type="submission" date="2022-05" db="EMBL/GenBank/DDBJ databases">
        <title>Using nanopore sequencing to obtain complete genomes from saliva samples.</title>
        <authorList>
            <person name="Baker J.L."/>
        </authorList>
    </citation>
    <scope>NUCLEOTIDE SEQUENCE</scope>
    <source>
        <strain evidence="11">JCVI-JB-Ag32</strain>
    </source>
</reference>
<dbReference type="InterPro" id="IPR050429">
    <property type="entry name" value="PTS_Glucose_EIICBA"/>
</dbReference>
<organism evidence="11 12">
    <name type="scientific">Actinomyces graevenitzii</name>
    <dbReference type="NCBI Taxonomy" id="55565"/>
    <lineage>
        <taxon>Bacteria</taxon>
        <taxon>Bacillati</taxon>
        <taxon>Actinomycetota</taxon>
        <taxon>Actinomycetes</taxon>
        <taxon>Actinomycetales</taxon>
        <taxon>Actinomycetaceae</taxon>
        <taxon>Actinomyces</taxon>
    </lineage>
</organism>
<keyword evidence="6" id="KW-0598">Phosphotransferase system</keyword>
<evidence type="ECO:0000256" key="1">
    <source>
        <dbReference type="ARBA" id="ARBA00004651"/>
    </source>
</evidence>
<evidence type="ECO:0000256" key="5">
    <source>
        <dbReference type="ARBA" id="ARBA00022679"/>
    </source>
</evidence>
<evidence type="ECO:0000256" key="6">
    <source>
        <dbReference type="ARBA" id="ARBA00022683"/>
    </source>
</evidence>
<dbReference type="GO" id="GO:0005886">
    <property type="term" value="C:plasma membrane"/>
    <property type="evidence" value="ECO:0007669"/>
    <property type="project" value="UniProtKB-SubCell"/>
</dbReference>
<keyword evidence="4" id="KW-0762">Sugar transport</keyword>
<evidence type="ECO:0000313" key="12">
    <source>
        <dbReference type="Proteomes" id="UP000830236"/>
    </source>
</evidence>
<dbReference type="FunFam" id="3.30.1360.60:FF:000001">
    <property type="entry name" value="PTS system glucose-specific IIBC component PtsG"/>
    <property type="match status" value="1"/>
</dbReference>
<gene>
    <name evidence="11" type="ORF">M3I41_03345</name>
</gene>
<keyword evidence="7" id="KW-0812">Transmembrane</keyword>
<dbReference type="GO" id="GO:0015764">
    <property type="term" value="P:N-acetylglucosamine transport"/>
    <property type="evidence" value="ECO:0007669"/>
    <property type="project" value="TreeGrafter"/>
</dbReference>
<dbReference type="GO" id="GO:0016301">
    <property type="term" value="F:kinase activity"/>
    <property type="evidence" value="ECO:0007669"/>
    <property type="project" value="UniProtKB-KW"/>
</dbReference>
<evidence type="ECO:0000256" key="8">
    <source>
        <dbReference type="ARBA" id="ARBA00022777"/>
    </source>
</evidence>
<dbReference type="CDD" id="cd00212">
    <property type="entry name" value="PTS_IIB_glc"/>
    <property type="match status" value="1"/>
</dbReference>
<keyword evidence="3" id="KW-1003">Cell membrane</keyword>
<evidence type="ECO:0000256" key="4">
    <source>
        <dbReference type="ARBA" id="ARBA00022597"/>
    </source>
</evidence>
<comment type="subcellular location">
    <subcellularLocation>
        <location evidence="1">Cell membrane</location>
        <topology evidence="1">Multi-pass membrane protein</topology>
    </subcellularLocation>
</comment>
<evidence type="ECO:0000313" key="11">
    <source>
        <dbReference type="EMBL" id="UQF80319.1"/>
    </source>
</evidence>
<dbReference type="Gene3D" id="3.30.1360.60">
    <property type="entry name" value="Glucose permease domain IIB"/>
    <property type="match status" value="1"/>
</dbReference>
<keyword evidence="10" id="KW-0472">Membrane</keyword>
<dbReference type="KEGG" id="agh:M3I41_03345"/>
<dbReference type="PROSITE" id="PS51098">
    <property type="entry name" value="PTS_EIIB_TYPE_1"/>
    <property type="match status" value="1"/>
</dbReference>
<keyword evidence="8" id="KW-0418">Kinase</keyword>